<keyword evidence="3" id="KW-0964">Secreted</keyword>
<accession>A0A6J8E910</accession>
<evidence type="ECO:0000256" key="4">
    <source>
        <dbReference type="ARBA" id="ARBA00022852"/>
    </source>
</evidence>
<dbReference type="PROSITE" id="PS00279">
    <property type="entry name" value="MACPF_1"/>
    <property type="match status" value="1"/>
</dbReference>
<evidence type="ECO:0000256" key="3">
    <source>
        <dbReference type="ARBA" id="ARBA00022525"/>
    </source>
</evidence>
<dbReference type="AlphaFoldDB" id="A0A6J8E910"/>
<comment type="subcellular location">
    <subcellularLocation>
        <location evidence="1">Membrane</location>
    </subcellularLocation>
    <subcellularLocation>
        <location evidence="2">Secreted</location>
    </subcellularLocation>
</comment>
<dbReference type="OrthoDB" id="1366754at2759"/>
<dbReference type="PANTHER" id="PTHR45742">
    <property type="entry name" value="COMPLEMENT COMPONENT C6"/>
    <property type="match status" value="1"/>
</dbReference>
<dbReference type="GO" id="GO:0031640">
    <property type="term" value="P:killing of cells of another organism"/>
    <property type="evidence" value="ECO:0007669"/>
    <property type="project" value="UniProtKB-KW"/>
</dbReference>
<keyword evidence="9" id="KW-1185">Reference proteome</keyword>
<evidence type="ECO:0000259" key="7">
    <source>
        <dbReference type="PROSITE" id="PS51412"/>
    </source>
</evidence>
<evidence type="ECO:0000313" key="8">
    <source>
        <dbReference type="EMBL" id="CAC5417204.1"/>
    </source>
</evidence>
<proteinExistence type="predicted"/>
<dbReference type="Proteomes" id="UP000507470">
    <property type="component" value="Unassembled WGS sequence"/>
</dbReference>
<dbReference type="InterPro" id="IPR020863">
    <property type="entry name" value="MACPF_CS"/>
</dbReference>
<gene>
    <name evidence="8" type="ORF">MCOR_49741</name>
</gene>
<evidence type="ECO:0000256" key="5">
    <source>
        <dbReference type="ARBA" id="ARBA00023136"/>
    </source>
</evidence>
<keyword evidence="5" id="KW-0472">Membrane</keyword>
<evidence type="ECO:0000256" key="6">
    <source>
        <dbReference type="ARBA" id="ARBA00023157"/>
    </source>
</evidence>
<evidence type="ECO:0000313" key="9">
    <source>
        <dbReference type="Proteomes" id="UP000507470"/>
    </source>
</evidence>
<dbReference type="EMBL" id="CACVKT020008730">
    <property type="protein sequence ID" value="CAC5417204.1"/>
    <property type="molecule type" value="Genomic_DNA"/>
</dbReference>
<evidence type="ECO:0000256" key="1">
    <source>
        <dbReference type="ARBA" id="ARBA00004370"/>
    </source>
</evidence>
<sequence length="303" mass="33504">MAGFTDLTYQKFTLQDPASMVKCRDILLLLSLVTTVKFLETSVDDSIDNLVDGPSRQISTQAEVEEAKERAAIANRRKNEAKSPFMATNSFLGVGYIGRGYDIYKGNPLSDDGEVDQGFRLPVIDLPFSSRFTSDGEYRIPDNVDVIPEASASFGSSYHQLKTETDYQSMLQVDVSVQASASGFGYSGSFSASTSYKRSVKEVTKEEATTVDIVGRANVYKARLSSTGTISKLSEEFEDSIRALPIERCKEDVIQRLYVKVIEEFGTHYATEVVMGAKAVQELRFKNSDLDRFKSLGVSVKVC</sequence>
<dbReference type="Pfam" id="PF01823">
    <property type="entry name" value="MACPF"/>
    <property type="match status" value="1"/>
</dbReference>
<dbReference type="InterPro" id="IPR020864">
    <property type="entry name" value="MACPF"/>
</dbReference>
<dbReference type="GO" id="GO:0016020">
    <property type="term" value="C:membrane"/>
    <property type="evidence" value="ECO:0007669"/>
    <property type="project" value="UniProtKB-SubCell"/>
</dbReference>
<organism evidence="8 9">
    <name type="scientific">Mytilus coruscus</name>
    <name type="common">Sea mussel</name>
    <dbReference type="NCBI Taxonomy" id="42192"/>
    <lineage>
        <taxon>Eukaryota</taxon>
        <taxon>Metazoa</taxon>
        <taxon>Spiralia</taxon>
        <taxon>Lophotrochozoa</taxon>
        <taxon>Mollusca</taxon>
        <taxon>Bivalvia</taxon>
        <taxon>Autobranchia</taxon>
        <taxon>Pteriomorphia</taxon>
        <taxon>Mytilida</taxon>
        <taxon>Mytiloidea</taxon>
        <taxon>Mytilidae</taxon>
        <taxon>Mytilinae</taxon>
        <taxon>Mytilus</taxon>
    </lineage>
</organism>
<name>A0A6J8E910_MYTCO</name>
<keyword evidence="6" id="KW-1015">Disulfide bond</keyword>
<protein>
    <recommendedName>
        <fullName evidence="7">MACPF domain-containing protein</fullName>
    </recommendedName>
</protein>
<dbReference type="GO" id="GO:0005576">
    <property type="term" value="C:extracellular region"/>
    <property type="evidence" value="ECO:0007669"/>
    <property type="project" value="UniProtKB-SubCell"/>
</dbReference>
<evidence type="ECO:0000256" key="2">
    <source>
        <dbReference type="ARBA" id="ARBA00004613"/>
    </source>
</evidence>
<reference evidence="8 9" key="1">
    <citation type="submission" date="2020-06" db="EMBL/GenBank/DDBJ databases">
        <authorList>
            <person name="Li R."/>
            <person name="Bekaert M."/>
        </authorList>
    </citation>
    <scope>NUCLEOTIDE SEQUENCE [LARGE SCALE GENOMIC DNA]</scope>
    <source>
        <strain evidence="9">wild</strain>
    </source>
</reference>
<dbReference type="PROSITE" id="PS51412">
    <property type="entry name" value="MACPF_2"/>
    <property type="match status" value="1"/>
</dbReference>
<dbReference type="PANTHER" id="PTHR45742:SF8">
    <property type="entry name" value="FLOCCULATION PROTEIN FLO11"/>
    <property type="match status" value="1"/>
</dbReference>
<keyword evidence="4" id="KW-0204">Cytolysis</keyword>
<feature type="domain" description="MACPF" evidence="7">
    <location>
        <begin position="79"/>
        <end position="303"/>
    </location>
</feature>